<feature type="transmembrane region" description="Helical" evidence="9">
    <location>
        <begin position="253"/>
        <end position="281"/>
    </location>
</feature>
<dbReference type="Pfam" id="PF22599">
    <property type="entry name" value="SecDF_P1_head"/>
    <property type="match status" value="1"/>
</dbReference>
<feature type="domain" description="SecDF P1 head subdomain" evidence="13">
    <location>
        <begin position="124"/>
        <end position="223"/>
    </location>
</feature>
<evidence type="ECO:0000256" key="4">
    <source>
        <dbReference type="ARBA" id="ARBA00022692"/>
    </source>
</evidence>
<dbReference type="InterPro" id="IPR022645">
    <property type="entry name" value="SecD/SecF_bac"/>
</dbReference>
<dbReference type="PANTHER" id="PTHR30081:SF1">
    <property type="entry name" value="PROTEIN TRANSLOCASE SUBUNIT SECD"/>
    <property type="match status" value="1"/>
</dbReference>
<dbReference type="AlphaFoldDB" id="A0A7V7UDL7"/>
<dbReference type="InterPro" id="IPR048634">
    <property type="entry name" value="SecD_SecF_C"/>
</dbReference>
<keyword evidence="2 9" id="KW-0813">Transport</keyword>
<dbReference type="SUPFAM" id="SSF82866">
    <property type="entry name" value="Multidrug efflux transporter AcrB transmembrane domain"/>
    <property type="match status" value="2"/>
</dbReference>
<dbReference type="InterPro" id="IPR054384">
    <property type="entry name" value="SecDF_P1_head"/>
</dbReference>
<evidence type="ECO:0000256" key="1">
    <source>
        <dbReference type="ARBA" id="ARBA00004651"/>
    </source>
</evidence>
<keyword evidence="5 9" id="KW-0653">Protein transport</keyword>
<feature type="transmembrane region" description="Helical" evidence="9">
    <location>
        <begin position="550"/>
        <end position="567"/>
    </location>
</feature>
<feature type="transmembrane region" description="Helical" evidence="9">
    <location>
        <begin position="680"/>
        <end position="705"/>
    </location>
</feature>
<dbReference type="InterPro" id="IPR055344">
    <property type="entry name" value="SecD_SecF_C_bact"/>
</dbReference>
<dbReference type="InterPro" id="IPR005791">
    <property type="entry name" value="SecD"/>
</dbReference>
<comment type="subcellular location">
    <subcellularLocation>
        <location evidence="1 9">Cell membrane</location>
        <topology evidence="1 9">Multi-pass membrane protein</topology>
    </subcellularLocation>
</comment>
<dbReference type="HAMAP" id="MF_01464_B">
    <property type="entry name" value="SecF_B"/>
    <property type="match status" value="1"/>
</dbReference>
<organism evidence="14 15">
    <name type="scientific">Candidatus Galacturonatibacter soehngenii</name>
    <dbReference type="NCBI Taxonomy" id="2307010"/>
    <lineage>
        <taxon>Bacteria</taxon>
        <taxon>Bacillati</taxon>
        <taxon>Bacillota</taxon>
        <taxon>Clostridia</taxon>
        <taxon>Lachnospirales</taxon>
        <taxon>Lachnospiraceae</taxon>
        <taxon>Candidatus Galacturonatibacter</taxon>
    </lineage>
</organism>
<keyword evidence="4 9" id="KW-0812">Transmembrane</keyword>
<keyword evidence="6 9" id="KW-1133">Transmembrane helix</keyword>
<keyword evidence="15" id="KW-1185">Reference proteome</keyword>
<evidence type="ECO:0000256" key="6">
    <source>
        <dbReference type="ARBA" id="ARBA00022989"/>
    </source>
</evidence>
<evidence type="ECO:0000313" key="15">
    <source>
        <dbReference type="Proteomes" id="UP000461768"/>
    </source>
</evidence>
<dbReference type="Pfam" id="PF02355">
    <property type="entry name" value="SecD_SecF_C"/>
    <property type="match status" value="1"/>
</dbReference>
<comment type="caution">
    <text evidence="9">Lacks conserved residue(s) required for the propagation of feature annotation.</text>
</comment>
<dbReference type="GO" id="GO:0006605">
    <property type="term" value="P:protein targeting"/>
    <property type="evidence" value="ECO:0007669"/>
    <property type="project" value="UniProtKB-UniRule"/>
</dbReference>
<dbReference type="InterPro" id="IPR022813">
    <property type="entry name" value="SecD/SecF_arch_bac"/>
</dbReference>
<feature type="domain" description="Protein export membrane protein SecD/SecF C-terminal" evidence="11">
    <location>
        <begin position="525"/>
        <end position="708"/>
    </location>
</feature>
<dbReference type="NCBIfam" id="TIGR00916">
    <property type="entry name" value="2A0604s01"/>
    <property type="match status" value="1"/>
</dbReference>
<feature type="transmembrane region" description="Helical" evidence="9">
    <location>
        <begin position="422"/>
        <end position="441"/>
    </location>
</feature>
<dbReference type="PRINTS" id="PR01755">
    <property type="entry name" value="SECFTRNLCASE"/>
</dbReference>
<dbReference type="EMBL" id="WAGX01000003">
    <property type="protein sequence ID" value="KAB1440702.1"/>
    <property type="molecule type" value="Genomic_DNA"/>
</dbReference>
<evidence type="ECO:0000259" key="11">
    <source>
        <dbReference type="Pfam" id="PF02355"/>
    </source>
</evidence>
<keyword evidence="7 9" id="KW-0811">Translocation</keyword>
<dbReference type="GO" id="GO:0043952">
    <property type="term" value="P:protein transport by the Sec complex"/>
    <property type="evidence" value="ECO:0007669"/>
    <property type="project" value="UniProtKB-UniRule"/>
</dbReference>
<protein>
    <recommendedName>
        <fullName evidence="9 10">Multifunctional fusion protein</fullName>
    </recommendedName>
    <domain>
        <recommendedName>
            <fullName evidence="9">Protein translocase subunit SecD</fullName>
        </recommendedName>
    </domain>
    <domain>
        <recommendedName>
            <fullName evidence="10">Protein-export membrane protein SecF</fullName>
        </recommendedName>
    </domain>
</protein>
<evidence type="ECO:0000259" key="12">
    <source>
        <dbReference type="Pfam" id="PF21760"/>
    </source>
</evidence>
<dbReference type="InterPro" id="IPR022646">
    <property type="entry name" value="SecD/SecF_CS"/>
</dbReference>
<dbReference type="PANTHER" id="PTHR30081">
    <property type="entry name" value="PROTEIN-EXPORT MEMBRANE PROTEIN SEC"/>
    <property type="match status" value="1"/>
</dbReference>
<evidence type="ECO:0000256" key="9">
    <source>
        <dbReference type="HAMAP-Rule" id="MF_01463"/>
    </source>
</evidence>
<dbReference type="HAMAP" id="MF_01463_B">
    <property type="entry name" value="SecD_B"/>
    <property type="match status" value="1"/>
</dbReference>
<evidence type="ECO:0000256" key="5">
    <source>
        <dbReference type="ARBA" id="ARBA00022927"/>
    </source>
</evidence>
<keyword evidence="8 9" id="KW-0472">Membrane</keyword>
<dbReference type="Gene3D" id="3.30.1360.200">
    <property type="match status" value="1"/>
</dbReference>
<feature type="transmembrane region" description="Helical" evidence="9">
    <location>
        <begin position="601"/>
        <end position="623"/>
    </location>
</feature>
<reference evidence="14 15" key="2">
    <citation type="submission" date="2020-02" db="EMBL/GenBank/DDBJ databases">
        <title>Candidatus Galacturonibacter soehngenii shows hetero-acetogenic catabolism of galacturonic acid but lacks a canonical carbon monoxide dehydrogenase/acetyl-CoA synthase complex.</title>
        <authorList>
            <person name="Diender M."/>
            <person name="Stouten G.R."/>
            <person name="Petersen J.F."/>
            <person name="Nielsen P.H."/>
            <person name="Dueholm M.S."/>
            <person name="Pronk J.T."/>
            <person name="Van Loosdrecht M.C.M."/>
        </authorList>
    </citation>
    <scope>NUCLEOTIDE SEQUENCE [LARGE SCALE GENOMIC DNA]</scope>
    <source>
        <strain evidence="14">GalUA</strain>
    </source>
</reference>
<dbReference type="Proteomes" id="UP000461768">
    <property type="component" value="Unassembled WGS sequence"/>
</dbReference>
<reference evidence="14 15" key="1">
    <citation type="submission" date="2019-09" db="EMBL/GenBank/DDBJ databases">
        <authorList>
            <person name="Valk L.C."/>
        </authorList>
    </citation>
    <scope>NUCLEOTIDE SEQUENCE [LARGE SCALE GENOMIC DNA]</scope>
    <source>
        <strain evidence="14">GalUA</strain>
    </source>
</reference>
<name>A0A7V7UDL7_9FIRM</name>
<evidence type="ECO:0000256" key="3">
    <source>
        <dbReference type="ARBA" id="ARBA00022475"/>
    </source>
</evidence>
<comment type="caution">
    <text evidence="14">The sequence shown here is derived from an EMBL/GenBank/DDBJ whole genome shotgun (WGS) entry which is preliminary data.</text>
</comment>
<dbReference type="Gene3D" id="1.20.1640.10">
    <property type="entry name" value="Multidrug efflux transporter AcrB transmembrane domain"/>
    <property type="match status" value="2"/>
</dbReference>
<gene>
    <name evidence="9 14" type="primary">secD</name>
    <name evidence="10" type="synonym">secF</name>
    <name evidence="14" type="ORF">F7O84_02430</name>
</gene>
<dbReference type="GO" id="GO:0005886">
    <property type="term" value="C:plasma membrane"/>
    <property type="evidence" value="ECO:0007669"/>
    <property type="project" value="UniProtKB-SubCell"/>
</dbReference>
<feature type="transmembrane region" description="Helical" evidence="9">
    <location>
        <begin position="372"/>
        <end position="392"/>
    </location>
</feature>
<feature type="transmembrane region" description="Helical" evidence="9">
    <location>
        <begin position="574"/>
        <end position="595"/>
    </location>
</feature>
<comment type="similarity">
    <text evidence="9">Belongs to the SecD/SecF family. SecD subfamily.</text>
</comment>
<dbReference type="GO" id="GO:0015450">
    <property type="term" value="F:protein-transporting ATPase activity"/>
    <property type="evidence" value="ECO:0007669"/>
    <property type="project" value="InterPro"/>
</dbReference>
<dbReference type="Pfam" id="PF21760">
    <property type="entry name" value="SecD_1st"/>
    <property type="match status" value="1"/>
</dbReference>
<evidence type="ECO:0000259" key="13">
    <source>
        <dbReference type="Pfam" id="PF22599"/>
    </source>
</evidence>
<comment type="subunit">
    <text evidence="9">Forms a complex with SecF. Part of the essential Sec protein translocation apparatus which comprises SecA, SecYEG and auxiliary proteins SecDF. Other proteins may also be involved.</text>
</comment>
<sequence>MKKNKGGLVLAIIILVIVGLSYTAAFGIGKTHTGSAKNINLGLDLAGGVSITYQAVGETPTAEQMADTIRRLQQRVETYSTESEVYQEGDDRINVEIPGVSDANTILAELGKPGSLQFQDTTGKVLVDGTDISTAEAQITQDNMGNKEYVVSLTLTDEGAQKFADATAANLNKQIPIVFDGEIISSPTVQTTITGGQASITGMESFEAAEKLASTIRIGSLKVELEELRSNVVGARLGQEAIQSSLKAGAIGLVLVILFMCVVYLLPGFAAGISLIFYVALELVVLNAFDITLTLPGIAGIVLSIGMALDANVIIYARVKEEIASGKSVGSAIDVGFKKAMSAIVDGNVTTLISALILGLKGTGTVKGFAQTLAIGVILSMFTALFVSKYIIKALYAIGLQDVKYYGIQKGRKVINFLSKKTICFAIGILVVLTGFGFMVMNQAQGKGVFNYSLEFVGGTSTNVTFNEDLSLKEIDDTVKPVVESVTNDAAILTQKVSGTNQVIIKTRELSREERETLNNKLVEEFGIDEGLVTAESISSTISSEMKSDAIIAVIISTICILIYIWFRFKDIRFASSAVIVLINDVLAVLTFYIISRISVGGTFIACMLTIVGYSINATIVIFDRIRENLVVMSEKKDGLEMIVNTSISQTLTRSIYTNLTTFITIVVLYIFGVSAIKEFALPLIVGIVYGTFSSICITGPLWYVMRKRLVKRSE</sequence>
<feature type="domain" description="Protein translocase subunit SecDF P1" evidence="12">
    <location>
        <begin position="66"/>
        <end position="121"/>
    </location>
</feature>
<comment type="subunit">
    <text evidence="10">Forms a complex with SecD. Part of the essential Sec protein translocation apparatus which comprises SecA, SecYEG and auxiliary proteins SecDF. Other proteins may also be involved.</text>
</comment>
<accession>A0A7V7UDL7</accession>
<proteinExistence type="inferred from homology"/>
<dbReference type="OrthoDB" id="9805019at2"/>
<dbReference type="GO" id="GO:0065002">
    <property type="term" value="P:intracellular protein transmembrane transport"/>
    <property type="evidence" value="ECO:0007669"/>
    <property type="project" value="UniProtKB-UniRule"/>
</dbReference>
<feature type="transmembrane region" description="Helical" evidence="9">
    <location>
        <begin position="656"/>
        <end position="674"/>
    </location>
</feature>
<dbReference type="Pfam" id="PF07549">
    <property type="entry name" value="Sec_GG"/>
    <property type="match status" value="1"/>
</dbReference>
<evidence type="ECO:0000256" key="10">
    <source>
        <dbReference type="HAMAP-Rule" id="MF_01464"/>
    </source>
</evidence>
<dbReference type="InterPro" id="IPR048631">
    <property type="entry name" value="SecD_1st"/>
</dbReference>
<feature type="transmembrane region" description="Helical" evidence="9">
    <location>
        <begin position="6"/>
        <end position="28"/>
    </location>
</feature>
<evidence type="ECO:0000256" key="7">
    <source>
        <dbReference type="ARBA" id="ARBA00023010"/>
    </source>
</evidence>
<dbReference type="RefSeq" id="WP_151141489.1">
    <property type="nucleotide sequence ID" value="NZ_WAGX01000003.1"/>
</dbReference>
<evidence type="ECO:0000256" key="8">
    <source>
        <dbReference type="ARBA" id="ARBA00023136"/>
    </source>
</evidence>
<dbReference type="InterPro" id="IPR005665">
    <property type="entry name" value="SecF_bac"/>
</dbReference>
<dbReference type="NCBIfam" id="TIGR01129">
    <property type="entry name" value="secD"/>
    <property type="match status" value="1"/>
</dbReference>
<comment type="function">
    <text evidence="9">Part of the Sec protein translocase complex. Interacts with the SecYEG preprotein conducting channel. SecDF uses the proton motive force (PMF) to complete protein translocation after the ATP-dependent function of SecA.</text>
</comment>
<feature type="transmembrane region" description="Helical" evidence="9">
    <location>
        <begin position="293"/>
        <end position="319"/>
    </location>
</feature>
<evidence type="ECO:0000313" key="14">
    <source>
        <dbReference type="EMBL" id="KAB1440702.1"/>
    </source>
</evidence>
<evidence type="ECO:0000256" key="2">
    <source>
        <dbReference type="ARBA" id="ARBA00022448"/>
    </source>
</evidence>
<keyword evidence="3 9" id="KW-1003">Cell membrane</keyword>
<comment type="similarity">
    <text evidence="10">Belongs to the SecD/SecF family. SecF subfamily.</text>
</comment>
<dbReference type="NCBIfam" id="TIGR00966">
    <property type="entry name" value="transloc_SecF"/>
    <property type="match status" value="1"/>
</dbReference>